<dbReference type="STRING" id="45607.A0A2T0FN77"/>
<dbReference type="FunFam" id="3.30.70.600:FF:000003">
    <property type="entry name" value="30S ribosomal protein S10"/>
    <property type="match status" value="1"/>
</dbReference>
<dbReference type="Proteomes" id="UP000238350">
    <property type="component" value="Unassembled WGS sequence"/>
</dbReference>
<keyword evidence="3" id="KW-0687">Ribonucleoprotein</keyword>
<keyword evidence="2 8" id="KW-0689">Ribosomal protein</keyword>
<sequence>MLSRSLASLAATTRFVGRRYSPALRFYSQSVDDTPVFSEKHLYPAANTFVQSSTTPVPATNRPIPLNVALTDVAVIRHPVIHGDKVAEITLASFMSTKDLDFYADFLLRAAFYLKIPAKGPTPLPRKYKKWTVIRSPFVQAKSKQNFERVTYRRVIKLYDANPEVVQILLSIANKYPLAGVGVKAVLYTNESAEVVDAMDLPSDFELENPLAINKVHLDAADGEVAHKVLELLKDPRFSEELVSEQVQEKSAKKPTEKPAKKDEQ</sequence>
<dbReference type="GO" id="GO:0006412">
    <property type="term" value="P:translation"/>
    <property type="evidence" value="ECO:0007669"/>
    <property type="project" value="InterPro"/>
</dbReference>
<evidence type="ECO:0000256" key="3">
    <source>
        <dbReference type="ARBA" id="ARBA00023274"/>
    </source>
</evidence>
<feature type="domain" description="Small ribosomal subunit protein uS10" evidence="7">
    <location>
        <begin position="88"/>
        <end position="186"/>
    </location>
</feature>
<comment type="similarity">
    <text evidence="1">Belongs to the universal ribosomal protein uS10 family.</text>
</comment>
<dbReference type="PANTHER" id="PTHR11700">
    <property type="entry name" value="30S RIBOSOMAL PROTEIN S10 FAMILY MEMBER"/>
    <property type="match status" value="1"/>
</dbReference>
<evidence type="ECO:0000313" key="9">
    <source>
        <dbReference type="Proteomes" id="UP000238350"/>
    </source>
</evidence>
<comment type="caution">
    <text evidence="8">The sequence shown here is derived from an EMBL/GenBank/DDBJ whole genome shotgun (WGS) entry which is preliminary data.</text>
</comment>
<dbReference type="Gene3D" id="3.30.70.600">
    <property type="entry name" value="Ribosomal protein S10 domain"/>
    <property type="match status" value="1"/>
</dbReference>
<evidence type="ECO:0000313" key="8">
    <source>
        <dbReference type="EMBL" id="PRT56419.1"/>
    </source>
</evidence>
<evidence type="ECO:0000259" key="7">
    <source>
        <dbReference type="SMART" id="SM01403"/>
    </source>
</evidence>
<dbReference type="InterPro" id="IPR027486">
    <property type="entry name" value="Ribosomal_uS10_dom"/>
</dbReference>
<evidence type="ECO:0000256" key="5">
    <source>
        <dbReference type="ARBA" id="ARBA00042916"/>
    </source>
</evidence>
<dbReference type="SMART" id="SM01403">
    <property type="entry name" value="Ribosomal_S10"/>
    <property type="match status" value="1"/>
</dbReference>
<feature type="region of interest" description="Disordered" evidence="6">
    <location>
        <begin position="243"/>
        <end position="265"/>
    </location>
</feature>
<evidence type="ECO:0000256" key="4">
    <source>
        <dbReference type="ARBA" id="ARBA00035261"/>
    </source>
</evidence>
<dbReference type="EMBL" id="NDIQ01000022">
    <property type="protein sequence ID" value="PRT56419.1"/>
    <property type="molecule type" value="Genomic_DNA"/>
</dbReference>
<dbReference type="GO" id="GO:1990904">
    <property type="term" value="C:ribonucleoprotein complex"/>
    <property type="evidence" value="ECO:0007669"/>
    <property type="project" value="UniProtKB-KW"/>
</dbReference>
<accession>A0A2T0FN77</accession>
<dbReference type="AlphaFoldDB" id="A0A2T0FN77"/>
<dbReference type="GO" id="GO:0003735">
    <property type="term" value="F:structural constituent of ribosome"/>
    <property type="evidence" value="ECO:0007669"/>
    <property type="project" value="InterPro"/>
</dbReference>
<dbReference type="NCBIfam" id="TIGR01049">
    <property type="entry name" value="rpsJ_bact"/>
    <property type="match status" value="1"/>
</dbReference>
<dbReference type="SUPFAM" id="SSF54999">
    <property type="entry name" value="Ribosomal protein S10"/>
    <property type="match status" value="1"/>
</dbReference>
<dbReference type="InterPro" id="IPR001848">
    <property type="entry name" value="Ribosomal_uS10"/>
</dbReference>
<dbReference type="RefSeq" id="XP_024666364.1">
    <property type="nucleotide sequence ID" value="XM_024810596.1"/>
</dbReference>
<reference evidence="8 9" key="1">
    <citation type="submission" date="2017-04" db="EMBL/GenBank/DDBJ databases">
        <title>Genome sequencing of [Candida] sorbophila.</title>
        <authorList>
            <person name="Ahn J.O."/>
        </authorList>
    </citation>
    <scope>NUCLEOTIDE SEQUENCE [LARGE SCALE GENOMIC DNA]</scope>
    <source>
        <strain evidence="8 9">DS02</strain>
    </source>
</reference>
<evidence type="ECO:0000256" key="1">
    <source>
        <dbReference type="ARBA" id="ARBA00007102"/>
    </source>
</evidence>
<dbReference type="InterPro" id="IPR036838">
    <property type="entry name" value="Ribosomal_uS10_dom_sf"/>
</dbReference>
<keyword evidence="9" id="KW-1185">Reference proteome</keyword>
<organism evidence="8 9">
    <name type="scientific">Wickerhamiella sorbophila</name>
    <dbReference type="NCBI Taxonomy" id="45607"/>
    <lineage>
        <taxon>Eukaryota</taxon>
        <taxon>Fungi</taxon>
        <taxon>Dikarya</taxon>
        <taxon>Ascomycota</taxon>
        <taxon>Saccharomycotina</taxon>
        <taxon>Dipodascomycetes</taxon>
        <taxon>Dipodascales</taxon>
        <taxon>Trichomonascaceae</taxon>
        <taxon>Wickerhamiella</taxon>
    </lineage>
</organism>
<dbReference type="Pfam" id="PF00338">
    <property type="entry name" value="Ribosomal_S10"/>
    <property type="match status" value="1"/>
</dbReference>
<dbReference type="HAMAP" id="MF_00508">
    <property type="entry name" value="Ribosomal_uS10"/>
    <property type="match status" value="1"/>
</dbReference>
<dbReference type="GO" id="GO:0005840">
    <property type="term" value="C:ribosome"/>
    <property type="evidence" value="ECO:0007669"/>
    <property type="project" value="UniProtKB-KW"/>
</dbReference>
<evidence type="ECO:0000256" key="6">
    <source>
        <dbReference type="SAM" id="MobiDB-lite"/>
    </source>
</evidence>
<evidence type="ECO:0000256" key="2">
    <source>
        <dbReference type="ARBA" id="ARBA00022980"/>
    </source>
</evidence>
<dbReference type="GeneID" id="36517787"/>
<name>A0A2T0FN77_9ASCO</name>
<feature type="compositionally biased region" description="Basic and acidic residues" evidence="6">
    <location>
        <begin position="247"/>
        <end position="265"/>
    </location>
</feature>
<protein>
    <recommendedName>
        <fullName evidence="4">Small ribosomal subunit protein uS10m</fullName>
    </recommendedName>
    <alternativeName>
        <fullName evidence="5">37S ribosomal protein S10, mitochondrial</fullName>
    </alternativeName>
</protein>
<gene>
    <name evidence="8" type="ORF">B9G98_04039</name>
</gene>
<dbReference type="OrthoDB" id="366214at2759"/>
<proteinExistence type="inferred from homology"/>